<protein>
    <submittedName>
        <fullName evidence="10">Multidrug effflux MFS transporter</fullName>
    </submittedName>
</protein>
<dbReference type="InterPro" id="IPR004812">
    <property type="entry name" value="Efflux_drug-R_Bcr/CmlA"/>
</dbReference>
<comment type="subcellular location">
    <subcellularLocation>
        <location evidence="1">Cell membrane</location>
        <topology evidence="1">Multi-pass membrane protein</topology>
    </subcellularLocation>
</comment>
<dbReference type="GO" id="GO:0005886">
    <property type="term" value="C:plasma membrane"/>
    <property type="evidence" value="ECO:0007669"/>
    <property type="project" value="UniProtKB-SubCell"/>
</dbReference>
<evidence type="ECO:0000256" key="8">
    <source>
        <dbReference type="SAM" id="Phobius"/>
    </source>
</evidence>
<sequence length="422" mass="44999">MAKWPGLRSQLLTKRMKNKQHRTIILVLGALAALGPFAIDMYLPGFPAIAKDLNTDIAHVALSLTSYFFGIAVGQLIYGPLIDRFGRKKPLVIGLSIFVLAALGCALAPSVEWLIGLRLLLALGGCVGMVASRAMVRDLFPIKDIPNVFSTLMLVMGVAPIIAPTIGGYVTATFGWHAIFIVLAIIAAAVLFAVARLLPESKGPDASISLKPQAILRDFTSVLKERSFLTYAVASSLAQAGLFAYISGSPFVFMEYFGLSDKMYGIAFAMNAAGYITGSQFNRLLLRRQTSKQIALKVGVIQFIAAIVLLFGSLSGNLTAVGTLILLFSFMFSLGIINPNATALAMAPFNKNAGSASAILGSLQMGTGALASAAVSYLHNRTLLPMTGVMALVTTLSLLILGSYHFYTRRNYATTQLCEAKA</sequence>
<dbReference type="Proteomes" id="UP000478546">
    <property type="component" value="Unassembled WGS sequence"/>
</dbReference>
<dbReference type="PROSITE" id="PS50850">
    <property type="entry name" value="MFS"/>
    <property type="match status" value="1"/>
</dbReference>
<evidence type="ECO:0000313" key="10">
    <source>
        <dbReference type="EMBL" id="NDK56722.1"/>
    </source>
</evidence>
<feature type="transmembrane region" description="Helical" evidence="8">
    <location>
        <begin position="263"/>
        <end position="282"/>
    </location>
</feature>
<keyword evidence="4" id="KW-1003">Cell membrane</keyword>
<feature type="transmembrane region" description="Helical" evidence="8">
    <location>
        <begin position="90"/>
        <end position="109"/>
    </location>
</feature>
<feature type="transmembrane region" description="Helical" evidence="8">
    <location>
        <begin position="358"/>
        <end position="378"/>
    </location>
</feature>
<evidence type="ECO:0000256" key="1">
    <source>
        <dbReference type="ARBA" id="ARBA00004651"/>
    </source>
</evidence>
<dbReference type="AlphaFoldDB" id="A0A6B2HAJ1"/>
<dbReference type="CDD" id="cd17320">
    <property type="entry name" value="MFS_MdfA_MDR_like"/>
    <property type="match status" value="1"/>
</dbReference>
<name>A0A6B2HAJ1_9BACT</name>
<keyword evidence="6 8" id="KW-1133">Transmembrane helix</keyword>
<evidence type="ECO:0000256" key="7">
    <source>
        <dbReference type="ARBA" id="ARBA00023136"/>
    </source>
</evidence>
<feature type="transmembrane region" description="Helical" evidence="8">
    <location>
        <begin position="176"/>
        <end position="198"/>
    </location>
</feature>
<evidence type="ECO:0000256" key="4">
    <source>
        <dbReference type="ARBA" id="ARBA00022475"/>
    </source>
</evidence>
<evidence type="ECO:0000256" key="5">
    <source>
        <dbReference type="ARBA" id="ARBA00022692"/>
    </source>
</evidence>
<comment type="caution">
    <text evidence="10">The sequence shown here is derived from an EMBL/GenBank/DDBJ whole genome shotgun (WGS) entry which is preliminary data.</text>
</comment>
<dbReference type="EMBL" id="JAAEAA010000015">
    <property type="protein sequence ID" value="NDK56722.1"/>
    <property type="molecule type" value="Genomic_DNA"/>
</dbReference>
<feature type="transmembrane region" description="Helical" evidence="8">
    <location>
        <begin position="228"/>
        <end position="248"/>
    </location>
</feature>
<dbReference type="Pfam" id="PF07690">
    <property type="entry name" value="MFS_1"/>
    <property type="match status" value="1"/>
</dbReference>
<feature type="transmembrane region" description="Helical" evidence="8">
    <location>
        <begin position="57"/>
        <end position="78"/>
    </location>
</feature>
<reference evidence="10 11" key="1">
    <citation type="submission" date="2020-01" db="EMBL/GenBank/DDBJ databases">
        <authorList>
            <person name="Kim M.K."/>
        </authorList>
    </citation>
    <scope>NUCLEOTIDE SEQUENCE [LARGE SCALE GENOMIC DNA]</scope>
    <source>
        <strain evidence="10 11">BT213</strain>
    </source>
</reference>
<dbReference type="InterPro" id="IPR036259">
    <property type="entry name" value="MFS_trans_sf"/>
</dbReference>
<feature type="transmembrane region" description="Helical" evidence="8">
    <location>
        <begin position="24"/>
        <end position="45"/>
    </location>
</feature>
<feature type="transmembrane region" description="Helical" evidence="8">
    <location>
        <begin position="148"/>
        <end position="170"/>
    </location>
</feature>
<evidence type="ECO:0000259" key="9">
    <source>
        <dbReference type="PROSITE" id="PS50850"/>
    </source>
</evidence>
<dbReference type="Gene3D" id="1.20.1720.10">
    <property type="entry name" value="Multidrug resistance protein D"/>
    <property type="match status" value="1"/>
</dbReference>
<gene>
    <name evidence="10" type="ORF">GWO68_12405</name>
</gene>
<organism evidence="10 11">
    <name type="scientific">Pontibacter fetidus</name>
    <dbReference type="NCBI Taxonomy" id="2700082"/>
    <lineage>
        <taxon>Bacteria</taxon>
        <taxon>Pseudomonadati</taxon>
        <taxon>Bacteroidota</taxon>
        <taxon>Cytophagia</taxon>
        <taxon>Cytophagales</taxon>
        <taxon>Hymenobacteraceae</taxon>
        <taxon>Pontibacter</taxon>
    </lineage>
</organism>
<dbReference type="NCBIfam" id="TIGR00710">
    <property type="entry name" value="efflux_Bcr_CflA"/>
    <property type="match status" value="1"/>
</dbReference>
<evidence type="ECO:0000256" key="3">
    <source>
        <dbReference type="ARBA" id="ARBA00022448"/>
    </source>
</evidence>
<dbReference type="PANTHER" id="PTHR23502">
    <property type="entry name" value="MAJOR FACILITATOR SUPERFAMILY"/>
    <property type="match status" value="1"/>
</dbReference>
<feature type="transmembrane region" description="Helical" evidence="8">
    <location>
        <begin position="294"/>
        <end position="312"/>
    </location>
</feature>
<accession>A0A6B2HAJ1</accession>
<keyword evidence="3" id="KW-0813">Transport</keyword>
<keyword evidence="11" id="KW-1185">Reference proteome</keyword>
<dbReference type="GO" id="GO:0042910">
    <property type="term" value="F:xenobiotic transmembrane transporter activity"/>
    <property type="evidence" value="ECO:0007669"/>
    <property type="project" value="InterPro"/>
</dbReference>
<evidence type="ECO:0000313" key="11">
    <source>
        <dbReference type="Proteomes" id="UP000478546"/>
    </source>
</evidence>
<dbReference type="GO" id="GO:1990961">
    <property type="term" value="P:xenobiotic detoxification by transmembrane export across the plasma membrane"/>
    <property type="evidence" value="ECO:0007669"/>
    <property type="project" value="InterPro"/>
</dbReference>
<keyword evidence="7 8" id="KW-0472">Membrane</keyword>
<comment type="similarity">
    <text evidence="2">Belongs to the major facilitator superfamily. Bcr/CmlA family.</text>
</comment>
<dbReference type="InterPro" id="IPR020846">
    <property type="entry name" value="MFS_dom"/>
</dbReference>
<keyword evidence="5 8" id="KW-0812">Transmembrane</keyword>
<proteinExistence type="inferred from homology"/>
<evidence type="ECO:0000256" key="2">
    <source>
        <dbReference type="ARBA" id="ARBA00006236"/>
    </source>
</evidence>
<feature type="transmembrane region" description="Helical" evidence="8">
    <location>
        <begin position="384"/>
        <end position="407"/>
    </location>
</feature>
<feature type="transmembrane region" description="Helical" evidence="8">
    <location>
        <begin position="318"/>
        <end position="337"/>
    </location>
</feature>
<dbReference type="InterPro" id="IPR011701">
    <property type="entry name" value="MFS"/>
</dbReference>
<dbReference type="FunFam" id="1.20.1720.10:FF:000005">
    <property type="entry name" value="Bcr/CflA family efflux transporter"/>
    <property type="match status" value="1"/>
</dbReference>
<feature type="domain" description="Major facilitator superfamily (MFS) profile" evidence="9">
    <location>
        <begin position="24"/>
        <end position="405"/>
    </location>
</feature>
<evidence type="ECO:0000256" key="6">
    <source>
        <dbReference type="ARBA" id="ARBA00022989"/>
    </source>
</evidence>
<feature type="transmembrane region" description="Helical" evidence="8">
    <location>
        <begin position="115"/>
        <end position="136"/>
    </location>
</feature>
<dbReference type="PANTHER" id="PTHR23502:SF132">
    <property type="entry name" value="POLYAMINE TRANSPORTER 2-RELATED"/>
    <property type="match status" value="1"/>
</dbReference>
<dbReference type="SUPFAM" id="SSF103473">
    <property type="entry name" value="MFS general substrate transporter"/>
    <property type="match status" value="1"/>
</dbReference>